<feature type="compositionally biased region" description="Basic and acidic residues" evidence="2">
    <location>
        <begin position="1"/>
        <end position="13"/>
    </location>
</feature>
<feature type="domain" description="Interferon-related developmental regulator N-terminal" evidence="3">
    <location>
        <begin position="108"/>
        <end position="356"/>
    </location>
</feature>
<dbReference type="RefSeq" id="XP_003008994.1">
    <property type="nucleotide sequence ID" value="XM_003008948.1"/>
</dbReference>
<feature type="compositionally biased region" description="Polar residues" evidence="2">
    <location>
        <begin position="71"/>
        <end position="80"/>
    </location>
</feature>
<dbReference type="OrthoDB" id="18978at2759"/>
<dbReference type="EMBL" id="DS985214">
    <property type="protein sequence ID" value="EEY14568.1"/>
    <property type="molecule type" value="Genomic_DNA"/>
</dbReference>
<protein>
    <recommendedName>
        <fullName evidence="3">Interferon-related developmental regulator N-terminal domain-containing protein</fullName>
    </recommendedName>
</protein>
<feature type="region of interest" description="Disordered" evidence="2">
    <location>
        <begin position="441"/>
        <end position="464"/>
    </location>
</feature>
<evidence type="ECO:0000256" key="1">
    <source>
        <dbReference type="ARBA" id="ARBA00008828"/>
    </source>
</evidence>
<proteinExistence type="inferred from homology"/>
<evidence type="ECO:0000313" key="4">
    <source>
        <dbReference type="EMBL" id="EEY14568.1"/>
    </source>
</evidence>
<comment type="similarity">
    <text evidence="1">Belongs to the IFRD family.</text>
</comment>
<dbReference type="AlphaFoldDB" id="C9S6V7"/>
<accession>C9S6V7</accession>
<dbReference type="Proteomes" id="UP000008698">
    <property type="component" value="Unassembled WGS sequence"/>
</dbReference>
<reference evidence="5" key="1">
    <citation type="journal article" date="2011" name="PLoS Pathog.">
        <title>Comparative genomics yields insights into niche adaptation of plant vascular wilt pathogens.</title>
        <authorList>
            <person name="Klosterman S.J."/>
            <person name="Subbarao K.V."/>
            <person name="Kang S."/>
            <person name="Veronese P."/>
            <person name="Gold S.E."/>
            <person name="Thomma B.P.H.J."/>
            <person name="Chen Z."/>
            <person name="Henrissat B."/>
            <person name="Lee Y.-H."/>
            <person name="Park J."/>
            <person name="Garcia-Pedrajas M.D."/>
            <person name="Barbara D.J."/>
            <person name="Anchieta A."/>
            <person name="de Jonge R."/>
            <person name="Santhanam P."/>
            <person name="Maruthachalam K."/>
            <person name="Atallah Z."/>
            <person name="Amyotte S.G."/>
            <person name="Paz Z."/>
            <person name="Inderbitzin P."/>
            <person name="Hayes R.J."/>
            <person name="Heiman D.I."/>
            <person name="Young S."/>
            <person name="Zeng Q."/>
            <person name="Engels R."/>
            <person name="Galagan J."/>
            <person name="Cuomo C.A."/>
            <person name="Dobinson K.F."/>
            <person name="Ma L.-J."/>
        </authorList>
    </citation>
    <scope>NUCLEOTIDE SEQUENCE [LARGE SCALE GENOMIC DNA]</scope>
    <source>
        <strain evidence="5">VaMs.102 / ATCC MYA-4576 / FGSC 10136</strain>
    </source>
</reference>
<dbReference type="InterPro" id="IPR007701">
    <property type="entry name" value="Interferon-rel_develop_reg_N"/>
</dbReference>
<dbReference type="PANTHER" id="PTHR12354:SF1">
    <property type="entry name" value="INTERFERON-RELATED DEVELOPMENTAL REGULATOR 1"/>
    <property type="match status" value="1"/>
</dbReference>
<feature type="region of interest" description="Disordered" evidence="2">
    <location>
        <begin position="355"/>
        <end position="383"/>
    </location>
</feature>
<feature type="compositionally biased region" description="Polar residues" evidence="2">
    <location>
        <begin position="27"/>
        <end position="48"/>
    </location>
</feature>
<dbReference type="HOGENOM" id="CLU_039188_0_0_1"/>
<feature type="region of interest" description="Disordered" evidence="2">
    <location>
        <begin position="1"/>
        <end position="80"/>
    </location>
</feature>
<feature type="compositionally biased region" description="Acidic residues" evidence="2">
    <location>
        <begin position="59"/>
        <end position="69"/>
    </location>
</feature>
<dbReference type="InterPro" id="IPR016024">
    <property type="entry name" value="ARM-type_fold"/>
</dbReference>
<evidence type="ECO:0000259" key="3">
    <source>
        <dbReference type="Pfam" id="PF05004"/>
    </source>
</evidence>
<dbReference type="GeneID" id="9530566"/>
<dbReference type="STRING" id="526221.C9S6V7"/>
<organism evidence="5">
    <name type="scientific">Verticillium alfalfae (strain VaMs.102 / ATCC MYA-4576 / FGSC 10136)</name>
    <name type="common">Verticillium wilt of alfalfa</name>
    <name type="synonym">Verticillium albo-atrum</name>
    <dbReference type="NCBI Taxonomy" id="526221"/>
    <lineage>
        <taxon>Eukaryota</taxon>
        <taxon>Fungi</taxon>
        <taxon>Dikarya</taxon>
        <taxon>Ascomycota</taxon>
        <taxon>Pezizomycotina</taxon>
        <taxon>Sordariomycetes</taxon>
        <taxon>Hypocreomycetidae</taxon>
        <taxon>Glomerellales</taxon>
        <taxon>Plectosphaerellaceae</taxon>
        <taxon>Verticillium</taxon>
    </lineage>
</organism>
<dbReference type="InterPro" id="IPR011989">
    <property type="entry name" value="ARM-like"/>
</dbReference>
<dbReference type="Gene3D" id="1.25.10.10">
    <property type="entry name" value="Leucine-rich Repeat Variant"/>
    <property type="match status" value="1"/>
</dbReference>
<dbReference type="Pfam" id="PF05004">
    <property type="entry name" value="IFRD"/>
    <property type="match status" value="1"/>
</dbReference>
<sequence>MHDLRLKVLRESGKTVSRKSRSRPESTRGSTMNSPSGSPGHSQYNSPAHSRAGSRYASEEEESEEDYDDSMTASTLSNGSEAVFDGEPWRRYGLRFYKTVSSSFRDRKRSSVKGRETALVSYLHLLKQHYADRQVGSSSHEIVTALMRSVRSGGSTLEKSLALQALQVTLLTSPSDSLYDDVYQQIETVCEDDESAEVKAAAIQAMAVTALYGGGSETAAEELLEFLVGVVESDGESVGAGDNGDVVVAALQSWAFVASQIDDISELVSAAMDAFVEQLDSTDVDVQTSAGFNIAFIFEAARDHEEETGEVMNLQYDPKRLISRMAEASKPAAKGTSRKDRRHLRKNFASIVTSLEHGKGPGYSTSGRPASNPHTGGSKIEHDGDVQEFGYREKLRVGESIVLIDSWSLMARVDTVRNIVGGGFPTHFNDNPTVADLLNNPDTEEMPANGLMPPTERRSKKYRR</sequence>
<dbReference type="InterPro" id="IPR039777">
    <property type="entry name" value="IFRD"/>
</dbReference>
<dbReference type="eggNOG" id="KOG2842">
    <property type="taxonomic scope" value="Eukaryota"/>
</dbReference>
<dbReference type="OMA" id="HISGRHI"/>
<evidence type="ECO:0000256" key="2">
    <source>
        <dbReference type="SAM" id="MobiDB-lite"/>
    </source>
</evidence>
<evidence type="ECO:0000313" key="5">
    <source>
        <dbReference type="Proteomes" id="UP000008698"/>
    </source>
</evidence>
<dbReference type="KEGG" id="val:VDBG_00676"/>
<dbReference type="PANTHER" id="PTHR12354">
    <property type="entry name" value="INTERFERON-RELATED DEVELOPMENTAL REGULATOR"/>
    <property type="match status" value="1"/>
</dbReference>
<dbReference type="SUPFAM" id="SSF48371">
    <property type="entry name" value="ARM repeat"/>
    <property type="match status" value="1"/>
</dbReference>
<keyword evidence="5" id="KW-1185">Reference proteome</keyword>
<gene>
    <name evidence="4" type="ORF">VDBG_00676</name>
</gene>
<feature type="compositionally biased region" description="Polar residues" evidence="2">
    <location>
        <begin position="363"/>
        <end position="375"/>
    </location>
</feature>
<name>C9S6V7_VERA1</name>